<dbReference type="SUPFAM" id="SSF53098">
    <property type="entry name" value="Ribonuclease H-like"/>
    <property type="match status" value="1"/>
</dbReference>
<dbReference type="InterPro" id="IPR052929">
    <property type="entry name" value="RNase_H-like_EbsB-rel"/>
</dbReference>
<evidence type="ECO:0000313" key="3">
    <source>
        <dbReference type="Proteomes" id="UP000275267"/>
    </source>
</evidence>
<dbReference type="InterPro" id="IPR012337">
    <property type="entry name" value="RNaseH-like_sf"/>
</dbReference>
<organism evidence="2 3">
    <name type="scientific">Panicum miliaceum</name>
    <name type="common">Proso millet</name>
    <name type="synonym">Broomcorn millet</name>
    <dbReference type="NCBI Taxonomy" id="4540"/>
    <lineage>
        <taxon>Eukaryota</taxon>
        <taxon>Viridiplantae</taxon>
        <taxon>Streptophyta</taxon>
        <taxon>Embryophyta</taxon>
        <taxon>Tracheophyta</taxon>
        <taxon>Spermatophyta</taxon>
        <taxon>Magnoliopsida</taxon>
        <taxon>Liliopsida</taxon>
        <taxon>Poales</taxon>
        <taxon>Poaceae</taxon>
        <taxon>PACMAD clade</taxon>
        <taxon>Panicoideae</taxon>
        <taxon>Panicodae</taxon>
        <taxon>Paniceae</taxon>
        <taxon>Panicinae</taxon>
        <taxon>Panicum</taxon>
        <taxon>Panicum sect. Panicum</taxon>
    </lineage>
</organism>
<dbReference type="PANTHER" id="PTHR47074">
    <property type="entry name" value="BNAC02G40300D PROTEIN"/>
    <property type="match status" value="1"/>
</dbReference>
<dbReference type="Pfam" id="PF13456">
    <property type="entry name" value="RVT_3"/>
    <property type="match status" value="1"/>
</dbReference>
<dbReference type="EMBL" id="PQIB02000004">
    <property type="protein sequence ID" value="RLN24047.1"/>
    <property type="molecule type" value="Genomic_DNA"/>
</dbReference>
<evidence type="ECO:0000313" key="2">
    <source>
        <dbReference type="EMBL" id="RLN24047.1"/>
    </source>
</evidence>
<accession>A0A3L6SR56</accession>
<name>A0A3L6SR56_PANMI</name>
<dbReference type="InterPro" id="IPR044730">
    <property type="entry name" value="RNase_H-like_dom_plant"/>
</dbReference>
<gene>
    <name evidence="2" type="ORF">C2845_PM07G14870</name>
</gene>
<dbReference type="CDD" id="cd06222">
    <property type="entry name" value="RNase_H_like"/>
    <property type="match status" value="1"/>
</dbReference>
<sequence>MDPSPTWPHDVLKINTDGAFRQKEKGFVIRDSDGHRVRAGAGRLQAVHDALAAEGEACLAALRAAMDLGMSRITD</sequence>
<reference evidence="3" key="1">
    <citation type="journal article" date="2019" name="Nat. Commun.">
        <title>The genome of broomcorn millet.</title>
        <authorList>
            <person name="Zou C."/>
            <person name="Miki D."/>
            <person name="Li D."/>
            <person name="Tang Q."/>
            <person name="Xiao L."/>
            <person name="Rajput S."/>
            <person name="Deng P."/>
            <person name="Jia W."/>
            <person name="Huang R."/>
            <person name="Zhang M."/>
            <person name="Sun Y."/>
            <person name="Hu J."/>
            <person name="Fu X."/>
            <person name="Schnable P.S."/>
            <person name="Li F."/>
            <person name="Zhang H."/>
            <person name="Feng B."/>
            <person name="Zhu X."/>
            <person name="Liu R."/>
            <person name="Schnable J.C."/>
            <person name="Zhu J.-K."/>
            <person name="Zhang H."/>
        </authorList>
    </citation>
    <scope>NUCLEOTIDE SEQUENCE [LARGE SCALE GENOMIC DNA]</scope>
</reference>
<dbReference type="GO" id="GO:0004523">
    <property type="term" value="F:RNA-DNA hybrid ribonuclease activity"/>
    <property type="evidence" value="ECO:0007669"/>
    <property type="project" value="InterPro"/>
</dbReference>
<dbReference type="Proteomes" id="UP000275267">
    <property type="component" value="Unassembled WGS sequence"/>
</dbReference>
<dbReference type="PANTHER" id="PTHR47074:SF70">
    <property type="entry name" value="OS07G0513450 PROTEIN"/>
    <property type="match status" value="1"/>
</dbReference>
<dbReference type="GO" id="GO:0003676">
    <property type="term" value="F:nucleic acid binding"/>
    <property type="evidence" value="ECO:0007669"/>
    <property type="project" value="InterPro"/>
</dbReference>
<dbReference type="OrthoDB" id="597234at2759"/>
<dbReference type="Gene3D" id="3.30.420.10">
    <property type="entry name" value="Ribonuclease H-like superfamily/Ribonuclease H"/>
    <property type="match status" value="1"/>
</dbReference>
<dbReference type="AlphaFoldDB" id="A0A3L6SR56"/>
<evidence type="ECO:0000259" key="1">
    <source>
        <dbReference type="Pfam" id="PF13456"/>
    </source>
</evidence>
<comment type="caution">
    <text evidence="2">The sequence shown here is derived from an EMBL/GenBank/DDBJ whole genome shotgun (WGS) entry which is preliminary data.</text>
</comment>
<dbReference type="InterPro" id="IPR002156">
    <property type="entry name" value="RNaseH_domain"/>
</dbReference>
<dbReference type="InterPro" id="IPR036397">
    <property type="entry name" value="RNaseH_sf"/>
</dbReference>
<keyword evidence="3" id="KW-1185">Reference proteome</keyword>
<feature type="domain" description="RNase H type-1" evidence="1">
    <location>
        <begin position="15"/>
        <end position="73"/>
    </location>
</feature>
<protein>
    <recommendedName>
        <fullName evidence="1">RNase H type-1 domain-containing protein</fullName>
    </recommendedName>
</protein>
<proteinExistence type="predicted"/>